<name>A0A173MR85_9BACT</name>
<accession>A0A173MR85</accession>
<dbReference type="SUPFAM" id="SSF46689">
    <property type="entry name" value="Homeodomain-like"/>
    <property type="match status" value="1"/>
</dbReference>
<dbReference type="Pfam" id="PF00440">
    <property type="entry name" value="TetR_N"/>
    <property type="match status" value="1"/>
</dbReference>
<proteinExistence type="predicted"/>
<organism evidence="4 5">
    <name type="scientific">Filimonas lacunae</name>
    <dbReference type="NCBI Taxonomy" id="477680"/>
    <lineage>
        <taxon>Bacteria</taxon>
        <taxon>Pseudomonadati</taxon>
        <taxon>Bacteroidota</taxon>
        <taxon>Chitinophagia</taxon>
        <taxon>Chitinophagales</taxon>
        <taxon>Chitinophagaceae</taxon>
        <taxon>Filimonas</taxon>
    </lineage>
</organism>
<dbReference type="PANTHER" id="PTHR43479:SF11">
    <property type="entry name" value="ACREF_ENVCD OPERON REPRESSOR-RELATED"/>
    <property type="match status" value="1"/>
</dbReference>
<dbReference type="KEGG" id="fln:FLA_6069"/>
<sequence length="206" mass="24304">MEIKERISEKAEELFLRFGVRSITMDEIASQLGMSKKTIYQSFTDKDELVYSVFDQLFSKCSTDCLTDKERADNAIHELFLAMDMMQEFLKTMNPFVLYDLEKYHPQTFKRYLDFKNNYMYQYVRDNVVRGIKEEVYRADVDIEIVSRFRIGTAMLSLDANTFPHNKFNVLEVEIQLLLLYAYGLASPKGVKLIQKYNQQRESKKG</sequence>
<feature type="domain" description="HTH tetR-type" evidence="3">
    <location>
        <begin position="1"/>
        <end position="61"/>
    </location>
</feature>
<evidence type="ECO:0000259" key="3">
    <source>
        <dbReference type="PROSITE" id="PS50977"/>
    </source>
</evidence>
<gene>
    <name evidence="4" type="ORF">SAMN05421788_1011444</name>
</gene>
<dbReference type="AlphaFoldDB" id="A0A173MR85"/>
<dbReference type="Proteomes" id="UP000186917">
    <property type="component" value="Unassembled WGS sequence"/>
</dbReference>
<protein>
    <submittedName>
        <fullName evidence="4">Transcriptional regulator, TetR family</fullName>
    </submittedName>
</protein>
<dbReference type="GO" id="GO:0003677">
    <property type="term" value="F:DNA binding"/>
    <property type="evidence" value="ECO:0007669"/>
    <property type="project" value="UniProtKB-UniRule"/>
</dbReference>
<dbReference type="PROSITE" id="PS50977">
    <property type="entry name" value="HTH_TETR_2"/>
    <property type="match status" value="1"/>
</dbReference>
<evidence type="ECO:0000313" key="4">
    <source>
        <dbReference type="EMBL" id="SIS82596.1"/>
    </source>
</evidence>
<dbReference type="STRING" id="477680.SAMN05421788_1011444"/>
<dbReference type="InterPro" id="IPR050624">
    <property type="entry name" value="HTH-type_Tx_Regulator"/>
</dbReference>
<dbReference type="Gene3D" id="1.10.10.60">
    <property type="entry name" value="Homeodomain-like"/>
    <property type="match status" value="1"/>
</dbReference>
<reference evidence="5" key="1">
    <citation type="submission" date="2017-01" db="EMBL/GenBank/DDBJ databases">
        <authorList>
            <person name="Varghese N."/>
            <person name="Submissions S."/>
        </authorList>
    </citation>
    <scope>NUCLEOTIDE SEQUENCE [LARGE SCALE GENOMIC DNA]</scope>
    <source>
        <strain evidence="5">DSM 21054</strain>
    </source>
</reference>
<dbReference type="OrthoDB" id="881297at2"/>
<keyword evidence="1 2" id="KW-0238">DNA-binding</keyword>
<feature type="DNA-binding region" description="H-T-H motif" evidence="2">
    <location>
        <begin position="24"/>
        <end position="43"/>
    </location>
</feature>
<dbReference type="Gene3D" id="1.10.357.10">
    <property type="entry name" value="Tetracycline Repressor, domain 2"/>
    <property type="match status" value="1"/>
</dbReference>
<dbReference type="EMBL" id="FTOR01000001">
    <property type="protein sequence ID" value="SIS82596.1"/>
    <property type="molecule type" value="Genomic_DNA"/>
</dbReference>
<dbReference type="RefSeq" id="WP_084206076.1">
    <property type="nucleotide sequence ID" value="NZ_AP017422.1"/>
</dbReference>
<dbReference type="PANTHER" id="PTHR43479">
    <property type="entry name" value="ACREF/ENVCD OPERON REPRESSOR-RELATED"/>
    <property type="match status" value="1"/>
</dbReference>
<evidence type="ECO:0000313" key="5">
    <source>
        <dbReference type="Proteomes" id="UP000186917"/>
    </source>
</evidence>
<keyword evidence="5" id="KW-1185">Reference proteome</keyword>
<dbReference type="PRINTS" id="PR00455">
    <property type="entry name" value="HTHTETR"/>
</dbReference>
<evidence type="ECO:0000256" key="2">
    <source>
        <dbReference type="PROSITE-ProRule" id="PRU00335"/>
    </source>
</evidence>
<dbReference type="InterPro" id="IPR009057">
    <property type="entry name" value="Homeodomain-like_sf"/>
</dbReference>
<evidence type="ECO:0000256" key="1">
    <source>
        <dbReference type="ARBA" id="ARBA00023125"/>
    </source>
</evidence>
<dbReference type="InterPro" id="IPR001647">
    <property type="entry name" value="HTH_TetR"/>
</dbReference>